<accession>A0A8K1LDU7</accession>
<evidence type="ECO:0000259" key="1">
    <source>
        <dbReference type="Pfam" id="PF00078"/>
    </source>
</evidence>
<keyword evidence="3" id="KW-1185">Reference proteome</keyword>
<sequence length="119" mass="13029">MTESCVTAIHKKGQKEDLGNYRPVSLSVVPGKVMEQIILCATTPNLEDGDGLRASQNGFRRGRFCLANLISFYDQVTCLVNVGKAVDVVCLYFSKAFDTVSHSTLLEELAAHGLDRSTF</sequence>
<dbReference type="Pfam" id="PF00078">
    <property type="entry name" value="RVT_1"/>
    <property type="match status" value="1"/>
</dbReference>
<evidence type="ECO:0000313" key="3">
    <source>
        <dbReference type="Proteomes" id="UP000796761"/>
    </source>
</evidence>
<dbReference type="PANTHER" id="PTHR33332">
    <property type="entry name" value="REVERSE TRANSCRIPTASE DOMAIN-CONTAINING PROTEIN"/>
    <property type="match status" value="1"/>
</dbReference>
<organism evidence="2 3">
    <name type="scientific">Zosterops borbonicus</name>
    <dbReference type="NCBI Taxonomy" id="364589"/>
    <lineage>
        <taxon>Eukaryota</taxon>
        <taxon>Metazoa</taxon>
        <taxon>Chordata</taxon>
        <taxon>Craniata</taxon>
        <taxon>Vertebrata</taxon>
        <taxon>Euteleostomi</taxon>
        <taxon>Archelosauria</taxon>
        <taxon>Archosauria</taxon>
        <taxon>Dinosauria</taxon>
        <taxon>Saurischia</taxon>
        <taxon>Theropoda</taxon>
        <taxon>Coelurosauria</taxon>
        <taxon>Aves</taxon>
        <taxon>Neognathae</taxon>
        <taxon>Neoaves</taxon>
        <taxon>Telluraves</taxon>
        <taxon>Australaves</taxon>
        <taxon>Passeriformes</taxon>
        <taxon>Sylvioidea</taxon>
        <taxon>Zosteropidae</taxon>
        <taxon>Zosterops</taxon>
    </lineage>
</organism>
<name>A0A8K1LDU7_9PASS</name>
<dbReference type="InterPro" id="IPR000477">
    <property type="entry name" value="RT_dom"/>
</dbReference>
<evidence type="ECO:0000313" key="2">
    <source>
        <dbReference type="EMBL" id="TRZ10158.1"/>
    </source>
</evidence>
<reference evidence="2" key="1">
    <citation type="submission" date="2019-04" db="EMBL/GenBank/DDBJ databases">
        <title>Genome assembly of Zosterops borbonicus 15179.</title>
        <authorList>
            <person name="Leroy T."/>
            <person name="Anselmetti Y."/>
            <person name="Tilak M.-K."/>
            <person name="Nabholz B."/>
        </authorList>
    </citation>
    <scope>NUCLEOTIDE SEQUENCE</scope>
    <source>
        <strain evidence="2">HGM_15179</strain>
        <tissue evidence="2">Muscle</tissue>
    </source>
</reference>
<proteinExistence type="predicted"/>
<dbReference type="AlphaFoldDB" id="A0A8K1LDU7"/>
<protein>
    <recommendedName>
        <fullName evidence="1">Reverse transcriptase domain-containing protein</fullName>
    </recommendedName>
</protein>
<dbReference type="OrthoDB" id="416454at2759"/>
<comment type="caution">
    <text evidence="2">The sequence shown here is derived from an EMBL/GenBank/DDBJ whole genome shotgun (WGS) entry which is preliminary data.</text>
</comment>
<dbReference type="Proteomes" id="UP000796761">
    <property type="component" value="Unassembled WGS sequence"/>
</dbReference>
<gene>
    <name evidence="2" type="ORF">HGM15179_016951</name>
</gene>
<feature type="domain" description="Reverse transcriptase" evidence="1">
    <location>
        <begin position="10"/>
        <end position="115"/>
    </location>
</feature>
<dbReference type="EMBL" id="SWJQ01000924">
    <property type="protein sequence ID" value="TRZ10158.1"/>
    <property type="molecule type" value="Genomic_DNA"/>
</dbReference>